<name>A0ABD0YU09_9HEMI</name>
<comment type="caution">
    <text evidence="2">The sequence shown here is derived from an EMBL/GenBank/DDBJ whole genome shotgun (WGS) entry which is preliminary data.</text>
</comment>
<evidence type="ECO:0000256" key="1">
    <source>
        <dbReference type="SAM" id="MobiDB-lite"/>
    </source>
</evidence>
<keyword evidence="3" id="KW-1185">Reference proteome</keyword>
<protein>
    <submittedName>
        <fullName evidence="2">Uncharacterized protein</fullName>
    </submittedName>
</protein>
<evidence type="ECO:0000313" key="2">
    <source>
        <dbReference type="EMBL" id="KAL1139360.1"/>
    </source>
</evidence>
<organism evidence="2 3">
    <name type="scientific">Ranatra chinensis</name>
    <dbReference type="NCBI Taxonomy" id="642074"/>
    <lineage>
        <taxon>Eukaryota</taxon>
        <taxon>Metazoa</taxon>
        <taxon>Ecdysozoa</taxon>
        <taxon>Arthropoda</taxon>
        <taxon>Hexapoda</taxon>
        <taxon>Insecta</taxon>
        <taxon>Pterygota</taxon>
        <taxon>Neoptera</taxon>
        <taxon>Paraneoptera</taxon>
        <taxon>Hemiptera</taxon>
        <taxon>Heteroptera</taxon>
        <taxon>Panheteroptera</taxon>
        <taxon>Nepomorpha</taxon>
        <taxon>Nepidae</taxon>
        <taxon>Ranatrinae</taxon>
        <taxon>Ranatra</taxon>
    </lineage>
</organism>
<evidence type="ECO:0000313" key="3">
    <source>
        <dbReference type="Proteomes" id="UP001558652"/>
    </source>
</evidence>
<reference evidence="2 3" key="1">
    <citation type="submission" date="2024-07" db="EMBL/GenBank/DDBJ databases">
        <title>Chromosome-level genome assembly of the water stick insect Ranatra chinensis (Heteroptera: Nepidae).</title>
        <authorList>
            <person name="Liu X."/>
        </authorList>
    </citation>
    <scope>NUCLEOTIDE SEQUENCE [LARGE SCALE GENOMIC DNA]</scope>
    <source>
        <strain evidence="2">Cailab_2021Rc</strain>
        <tissue evidence="2">Muscle</tissue>
    </source>
</reference>
<dbReference type="AlphaFoldDB" id="A0ABD0YU09"/>
<sequence>MGRGGHQLTGLVGGAAPGGSTSASPPPATSPRTPPTHPHSAARQPRSPLSKAPGFSRLLVPAWFTSPPAVEFDSRPNSQGRDVGSANAPLSPPFSVPLAALFSDPSQSSLD</sequence>
<accession>A0ABD0YU09</accession>
<feature type="compositionally biased region" description="Pro residues" evidence="1">
    <location>
        <begin position="24"/>
        <end position="37"/>
    </location>
</feature>
<proteinExistence type="predicted"/>
<dbReference type="Proteomes" id="UP001558652">
    <property type="component" value="Unassembled WGS sequence"/>
</dbReference>
<feature type="region of interest" description="Disordered" evidence="1">
    <location>
        <begin position="67"/>
        <end position="111"/>
    </location>
</feature>
<gene>
    <name evidence="2" type="ORF">AAG570_006344</name>
</gene>
<feature type="compositionally biased region" description="Gly residues" evidence="1">
    <location>
        <begin position="1"/>
        <end position="17"/>
    </location>
</feature>
<feature type="region of interest" description="Disordered" evidence="1">
    <location>
        <begin position="1"/>
        <end position="54"/>
    </location>
</feature>
<dbReference type="EMBL" id="JBFDAA010000002">
    <property type="protein sequence ID" value="KAL1139360.1"/>
    <property type="molecule type" value="Genomic_DNA"/>
</dbReference>